<dbReference type="RefSeq" id="WP_252165746.1">
    <property type="nucleotide sequence ID" value="NZ_CP084930.1"/>
</dbReference>
<dbReference type="Pfam" id="PF09476">
    <property type="entry name" value="Pilus_CpaD"/>
    <property type="match status" value="1"/>
</dbReference>
<organism evidence="3 4">
    <name type="scientific">Sphingomonas morindae</name>
    <dbReference type="NCBI Taxonomy" id="1541170"/>
    <lineage>
        <taxon>Bacteria</taxon>
        <taxon>Pseudomonadati</taxon>
        <taxon>Pseudomonadota</taxon>
        <taxon>Alphaproteobacteria</taxon>
        <taxon>Sphingomonadales</taxon>
        <taxon>Sphingomonadaceae</taxon>
        <taxon>Sphingomonas</taxon>
    </lineage>
</organism>
<evidence type="ECO:0000313" key="4">
    <source>
        <dbReference type="Proteomes" id="UP001056937"/>
    </source>
</evidence>
<evidence type="ECO:0000256" key="2">
    <source>
        <dbReference type="SAM" id="SignalP"/>
    </source>
</evidence>
<evidence type="ECO:0000313" key="3">
    <source>
        <dbReference type="EMBL" id="USI71937.1"/>
    </source>
</evidence>
<accession>A0ABY4X4W2</accession>
<dbReference type="EMBL" id="CP084930">
    <property type="protein sequence ID" value="USI71937.1"/>
    <property type="molecule type" value="Genomic_DNA"/>
</dbReference>
<reference evidence="3" key="1">
    <citation type="journal article" date="2022" name="Toxins">
        <title>Genomic Analysis of Sphingopyxis sp. USTB-05 for Biodegrading Cyanobacterial Hepatotoxins.</title>
        <authorList>
            <person name="Liu C."/>
            <person name="Xu Q."/>
            <person name="Zhao Z."/>
            <person name="Zhang H."/>
            <person name="Liu X."/>
            <person name="Yin C."/>
            <person name="Liu Y."/>
            <person name="Yan H."/>
        </authorList>
    </citation>
    <scope>NUCLEOTIDE SEQUENCE</scope>
    <source>
        <strain evidence="3">NBD5</strain>
    </source>
</reference>
<dbReference type="InterPro" id="IPR019027">
    <property type="entry name" value="Pilus_biogenesis_CpaD-related"/>
</dbReference>
<feature type="chain" id="PRO_5046407468" evidence="2">
    <location>
        <begin position="21"/>
        <end position="221"/>
    </location>
</feature>
<sequence length="221" mass="22612">MPRLRLLALLALGLAAPAVARDRPSYNRSADSMHAPIVSRTDLMFDVAMAGGALAPGEPQRLADWFDSLALSYGDTVRVDASGVGGDAAAADGVGAVLSRYGMLLAHSPAPVTAGHPAPGTARVVVSRAIARVEGCPDWARGNWAEYDNANTSNFGCATATNLAAMVADPQDLVQGREAGPASDASLSVKAVAAWREADVTGKKGLEETNTRATLSSGGGK</sequence>
<feature type="region of interest" description="Disordered" evidence="1">
    <location>
        <begin position="202"/>
        <end position="221"/>
    </location>
</feature>
<protein>
    <submittedName>
        <fullName evidence="3">CpaD family pilus assembly protein</fullName>
    </submittedName>
</protein>
<feature type="signal peptide" evidence="2">
    <location>
        <begin position="1"/>
        <end position="20"/>
    </location>
</feature>
<feature type="compositionally biased region" description="Polar residues" evidence="1">
    <location>
        <begin position="211"/>
        <end position="221"/>
    </location>
</feature>
<proteinExistence type="predicted"/>
<dbReference type="Proteomes" id="UP001056937">
    <property type="component" value="Chromosome 1"/>
</dbReference>
<evidence type="ECO:0000256" key="1">
    <source>
        <dbReference type="SAM" id="MobiDB-lite"/>
    </source>
</evidence>
<keyword evidence="4" id="KW-1185">Reference proteome</keyword>
<gene>
    <name evidence="3" type="ORF">LHA26_11490</name>
</gene>
<keyword evidence="2" id="KW-0732">Signal</keyword>
<name>A0ABY4X4W2_9SPHN</name>